<evidence type="ECO:0000313" key="3">
    <source>
        <dbReference type="EMBL" id="GMH87358.1"/>
    </source>
</evidence>
<feature type="region of interest" description="Disordered" evidence="1">
    <location>
        <begin position="354"/>
        <end position="384"/>
    </location>
</feature>
<keyword evidence="2" id="KW-0472">Membrane</keyword>
<feature type="transmembrane region" description="Helical" evidence="2">
    <location>
        <begin position="94"/>
        <end position="114"/>
    </location>
</feature>
<feature type="transmembrane region" description="Helical" evidence="2">
    <location>
        <begin position="161"/>
        <end position="189"/>
    </location>
</feature>
<feature type="transmembrane region" description="Helical" evidence="2">
    <location>
        <begin position="425"/>
        <end position="444"/>
    </location>
</feature>
<keyword evidence="4" id="KW-1185">Reference proteome</keyword>
<sequence>MGDADGEGVGGDSKRSVQLVERAKKYVVSSLCALVFFAIAAPLFNVCYVQLGGDGDSKVVAIPLVTSVLFSVFAVWFLSWWFEGLRGIAPLLEVVVKPFGISSTLAVLYLVVLVVSKTVVGFHIVGIIAVGLQGFGCGGARKLIESSEALEAITNTRLKRIAFCHFVAVVWTSMILTACGIMSLYPYMFWRQNITDLHDENYGGLSNSAALNAVLLGCLFGIAKSTLVTLFVFVAAPLCAKVIEIVRRSREEIDEGERKNIMHWCELTILRFTKGVFSSLVLVPLLCLHEYTSFLLALASSFFLQLVMGEVVLHWWVVKGLVRKKVVQKAKVAATKAAKGSFIQTIIRSVSTEKGNKGGSSVMPALDDGGGLKEKDEETNADDSVSSRGRVKSFKTILQTLKSDDEWLRRIDILREHVFCDQMNVVSNSCILLLVLLFPLHFKLQSHQSEKLDSLLFSEGTQPLAWFFFRVATLLVVEHIEYKLLYFRLQRIYRQFKGFRPIEISNLGYLQNAAIPTLSMFIIFLLFPAFWLG</sequence>
<gene>
    <name evidence="3" type="ORF">TrVE_jg12456</name>
</gene>
<dbReference type="Proteomes" id="UP001165160">
    <property type="component" value="Unassembled WGS sequence"/>
</dbReference>
<evidence type="ECO:0000256" key="2">
    <source>
        <dbReference type="SAM" id="Phobius"/>
    </source>
</evidence>
<feature type="transmembrane region" description="Helical" evidence="2">
    <location>
        <begin position="26"/>
        <end position="48"/>
    </location>
</feature>
<name>A0A9W7ERQ2_9STRA</name>
<feature type="transmembrane region" description="Helical" evidence="2">
    <location>
        <begin position="209"/>
        <end position="240"/>
    </location>
</feature>
<feature type="transmembrane region" description="Helical" evidence="2">
    <location>
        <begin position="120"/>
        <end position="140"/>
    </location>
</feature>
<keyword evidence="2" id="KW-0812">Transmembrane</keyword>
<reference evidence="4" key="1">
    <citation type="journal article" date="2023" name="Commun. Biol.">
        <title>Genome analysis of Parmales, the sister group of diatoms, reveals the evolutionary specialization of diatoms from phago-mixotrophs to photoautotrophs.</title>
        <authorList>
            <person name="Ban H."/>
            <person name="Sato S."/>
            <person name="Yoshikawa S."/>
            <person name="Yamada K."/>
            <person name="Nakamura Y."/>
            <person name="Ichinomiya M."/>
            <person name="Sato N."/>
            <person name="Blanc-Mathieu R."/>
            <person name="Endo H."/>
            <person name="Kuwata A."/>
            <person name="Ogata H."/>
        </authorList>
    </citation>
    <scope>NUCLEOTIDE SEQUENCE [LARGE SCALE GENOMIC DNA]</scope>
    <source>
        <strain evidence="4">NIES 3699</strain>
    </source>
</reference>
<keyword evidence="2" id="KW-1133">Transmembrane helix</keyword>
<evidence type="ECO:0000313" key="4">
    <source>
        <dbReference type="Proteomes" id="UP001165160"/>
    </source>
</evidence>
<protein>
    <submittedName>
        <fullName evidence="3">Uncharacterized protein</fullName>
    </submittedName>
</protein>
<organism evidence="3 4">
    <name type="scientific">Triparma verrucosa</name>
    <dbReference type="NCBI Taxonomy" id="1606542"/>
    <lineage>
        <taxon>Eukaryota</taxon>
        <taxon>Sar</taxon>
        <taxon>Stramenopiles</taxon>
        <taxon>Ochrophyta</taxon>
        <taxon>Bolidophyceae</taxon>
        <taxon>Parmales</taxon>
        <taxon>Triparmaceae</taxon>
        <taxon>Triparma</taxon>
    </lineage>
</organism>
<feature type="transmembrane region" description="Helical" evidence="2">
    <location>
        <begin position="464"/>
        <end position="486"/>
    </location>
</feature>
<accession>A0A9W7ERQ2</accession>
<dbReference type="AlphaFoldDB" id="A0A9W7ERQ2"/>
<evidence type="ECO:0000256" key="1">
    <source>
        <dbReference type="SAM" id="MobiDB-lite"/>
    </source>
</evidence>
<feature type="transmembrane region" description="Helical" evidence="2">
    <location>
        <begin position="261"/>
        <end position="282"/>
    </location>
</feature>
<feature type="transmembrane region" description="Helical" evidence="2">
    <location>
        <begin position="294"/>
        <end position="318"/>
    </location>
</feature>
<dbReference type="EMBL" id="BRXX01000071">
    <property type="protein sequence ID" value="GMH87358.1"/>
    <property type="molecule type" value="Genomic_DNA"/>
</dbReference>
<comment type="caution">
    <text evidence="3">The sequence shown here is derived from an EMBL/GenBank/DDBJ whole genome shotgun (WGS) entry which is preliminary data.</text>
</comment>
<feature type="transmembrane region" description="Helical" evidence="2">
    <location>
        <begin position="507"/>
        <end position="531"/>
    </location>
</feature>
<feature type="transmembrane region" description="Helical" evidence="2">
    <location>
        <begin position="60"/>
        <end position="82"/>
    </location>
</feature>
<proteinExistence type="predicted"/>